<reference evidence="1 2" key="1">
    <citation type="journal article" date="2016" name="Nat. Commun.">
        <title>Thousands of microbial genomes shed light on interconnected biogeochemical processes in an aquifer system.</title>
        <authorList>
            <person name="Anantharaman K."/>
            <person name="Brown C.T."/>
            <person name="Hug L.A."/>
            <person name="Sharon I."/>
            <person name="Castelle C.J."/>
            <person name="Probst A.J."/>
            <person name="Thomas B.C."/>
            <person name="Singh A."/>
            <person name="Wilkins M.J."/>
            <person name="Karaoz U."/>
            <person name="Brodie E.L."/>
            <person name="Williams K.H."/>
            <person name="Hubbard S.S."/>
            <person name="Banfield J.F."/>
        </authorList>
    </citation>
    <scope>NUCLEOTIDE SEQUENCE [LARGE SCALE GENOMIC DNA]</scope>
</reference>
<evidence type="ECO:0000313" key="1">
    <source>
        <dbReference type="EMBL" id="OGF99609.1"/>
    </source>
</evidence>
<name>A0A1F5YHI9_9BACT</name>
<sequence length="340" mass="37239">MTGKDFSYFKPGEGLLMKRTRAAAVLCLVLCCLGMAACPAGVPKTYPLRLGTFSDQREHGVTDLFIYSPWSPGQYAQLTLPEHCWGVTLPNTSHDSKAPVSSPWRISGDSTAAVFEKNPRDGVTFRATAACDSMAVKLRIEIENQSADAVKDIRALVCLKPDNTIGNPGRGDCMRAFRDTSYALTYFPSGGRQIQLHQDTHYSGEYPPGITPENIRTKIVWGINVKGCPDIRSIEDVGWWYIGDHPGRVVEEQADPALIAIQARGDSTRWLATIWDPPRVLFANPLNPCFHSDPSFADCPPGGKTSAEGIVFFHDGTFAQLVERALAWKAALHSAKESGK</sequence>
<accession>A0A1F5YHI9</accession>
<dbReference type="Proteomes" id="UP000176992">
    <property type="component" value="Unassembled WGS sequence"/>
</dbReference>
<dbReference type="EMBL" id="MFIV01000016">
    <property type="protein sequence ID" value="OGF99609.1"/>
    <property type="molecule type" value="Genomic_DNA"/>
</dbReference>
<organism evidence="1 2">
    <name type="scientific">Candidatus Glassbacteria bacterium GWA2_58_10</name>
    <dbReference type="NCBI Taxonomy" id="1817865"/>
    <lineage>
        <taxon>Bacteria</taxon>
        <taxon>Candidatus Glassiibacteriota</taxon>
    </lineage>
</organism>
<dbReference type="AlphaFoldDB" id="A0A1F5YHI9"/>
<proteinExistence type="predicted"/>
<protein>
    <submittedName>
        <fullName evidence="1">Uncharacterized protein</fullName>
    </submittedName>
</protein>
<comment type="caution">
    <text evidence="1">The sequence shown here is derived from an EMBL/GenBank/DDBJ whole genome shotgun (WGS) entry which is preliminary data.</text>
</comment>
<gene>
    <name evidence="1" type="ORF">A2Z86_10545</name>
</gene>
<evidence type="ECO:0000313" key="2">
    <source>
        <dbReference type="Proteomes" id="UP000176992"/>
    </source>
</evidence>